<accession>F6F326</accession>
<dbReference type="GO" id="GO:0022857">
    <property type="term" value="F:transmembrane transporter activity"/>
    <property type="evidence" value="ECO:0007669"/>
    <property type="project" value="InterPro"/>
</dbReference>
<feature type="transmembrane region" description="Helical" evidence="6">
    <location>
        <begin position="243"/>
        <end position="262"/>
    </location>
</feature>
<protein>
    <submittedName>
        <fullName evidence="8">Major facilitator superfamily MFS_1</fullName>
    </submittedName>
</protein>
<feature type="transmembrane region" description="Helical" evidence="6">
    <location>
        <begin position="163"/>
        <end position="181"/>
    </location>
</feature>
<evidence type="ECO:0000259" key="7">
    <source>
        <dbReference type="PROSITE" id="PS50850"/>
    </source>
</evidence>
<feature type="domain" description="Major facilitator superfamily (MFS) profile" evidence="7">
    <location>
        <begin position="25"/>
        <end position="438"/>
    </location>
</feature>
<evidence type="ECO:0000256" key="2">
    <source>
        <dbReference type="ARBA" id="ARBA00022448"/>
    </source>
</evidence>
<dbReference type="PROSITE" id="PS50850">
    <property type="entry name" value="MFS"/>
    <property type="match status" value="1"/>
</dbReference>
<name>F6F326_SPHCR</name>
<dbReference type="AlphaFoldDB" id="F6F326"/>
<feature type="transmembrane region" description="Helical" evidence="6">
    <location>
        <begin position="193"/>
        <end position="215"/>
    </location>
</feature>
<evidence type="ECO:0000256" key="5">
    <source>
        <dbReference type="ARBA" id="ARBA00023136"/>
    </source>
</evidence>
<dbReference type="EMBL" id="CP002799">
    <property type="protein sequence ID" value="AEG50838.1"/>
    <property type="molecule type" value="Genomic_DNA"/>
</dbReference>
<dbReference type="InterPro" id="IPR020846">
    <property type="entry name" value="MFS_dom"/>
</dbReference>
<dbReference type="HOGENOM" id="CLU_001265_5_12_5"/>
<dbReference type="Pfam" id="PF07690">
    <property type="entry name" value="MFS_1"/>
    <property type="match status" value="1"/>
</dbReference>
<feature type="transmembrane region" description="Helical" evidence="6">
    <location>
        <begin position="63"/>
        <end position="83"/>
    </location>
</feature>
<dbReference type="PANTHER" id="PTHR23505">
    <property type="entry name" value="SPINSTER"/>
    <property type="match status" value="1"/>
</dbReference>
<sequence length="451" mass="48281">MAISMRKEAEPADAPYLSDRRAWGVVVVFMLIYLVSYIDRQTLTVVVDPVKASLGLNDTQIGLLQGFIFTTVMVFAAIPMAYFIDRYNRINILVACIVIWSCATIYSGFATNFVELTIGRIGVAIAEAVVPIAAMSVIGDLFPRNKVGGAASVFMNGSYFGNGLALLIGGSLLTMMIPYNGAVVPLMARFEAWRGLFIAVGSLSLVLAIGVRLFLREPKRREIAVAKDNPESFISFVRSQSRFIIIYCLFCGFLVVNGYSLYAWSATLLIRVHEMTPQNVGLIIGPMFLITSVPGTVVAAWLAGRCHPSKALQHLLKVMISLTALLVPMVIGMCLAPTGAALGFTALTLLAYAACHAGMLVPIQLVTPNRMRARIAAITTALYVIPAGLGPVAIGYLTDQVFRDPMALGKSMAIVMGGSATLAVLSGLAAWRIAVGLEQDQAAGSTRTAMA</sequence>
<keyword evidence="3 6" id="KW-0812">Transmembrane</keyword>
<dbReference type="InterPro" id="IPR036259">
    <property type="entry name" value="MFS_trans_sf"/>
</dbReference>
<evidence type="ECO:0000256" key="4">
    <source>
        <dbReference type="ARBA" id="ARBA00022989"/>
    </source>
</evidence>
<dbReference type="STRING" id="690566.Sphch_3228"/>
<comment type="subcellular location">
    <subcellularLocation>
        <location evidence="1">Membrane</location>
        <topology evidence="1">Multi-pass membrane protein</topology>
    </subcellularLocation>
</comment>
<feature type="transmembrane region" description="Helical" evidence="6">
    <location>
        <begin position="315"/>
        <end position="338"/>
    </location>
</feature>
<dbReference type="PANTHER" id="PTHR23505:SF79">
    <property type="entry name" value="PROTEIN SPINSTER"/>
    <property type="match status" value="1"/>
</dbReference>
<keyword evidence="2" id="KW-0813">Transport</keyword>
<feature type="transmembrane region" description="Helical" evidence="6">
    <location>
        <begin position="344"/>
        <end position="363"/>
    </location>
</feature>
<dbReference type="KEGG" id="sch:Sphch_3228"/>
<feature type="transmembrane region" description="Helical" evidence="6">
    <location>
        <begin position="121"/>
        <end position="142"/>
    </location>
</feature>
<dbReference type="RefSeq" id="WP_013849068.1">
    <property type="nucleotide sequence ID" value="NC_015594.1"/>
</dbReference>
<organism evidence="8 9">
    <name type="scientific">Sphingobium chlorophenolicum L-1</name>
    <dbReference type="NCBI Taxonomy" id="690566"/>
    <lineage>
        <taxon>Bacteria</taxon>
        <taxon>Pseudomonadati</taxon>
        <taxon>Pseudomonadota</taxon>
        <taxon>Alphaproteobacteria</taxon>
        <taxon>Sphingomonadales</taxon>
        <taxon>Sphingomonadaceae</taxon>
        <taxon>Sphingobium</taxon>
    </lineage>
</organism>
<dbReference type="Proteomes" id="UP000007150">
    <property type="component" value="Chromosome 2"/>
</dbReference>
<feature type="transmembrane region" description="Helical" evidence="6">
    <location>
        <begin position="90"/>
        <end position="109"/>
    </location>
</feature>
<keyword evidence="5 6" id="KW-0472">Membrane</keyword>
<feature type="transmembrane region" description="Helical" evidence="6">
    <location>
        <begin position="21"/>
        <end position="38"/>
    </location>
</feature>
<dbReference type="Gene3D" id="1.20.1250.20">
    <property type="entry name" value="MFS general substrate transporter like domains"/>
    <property type="match status" value="2"/>
</dbReference>
<evidence type="ECO:0000256" key="1">
    <source>
        <dbReference type="ARBA" id="ARBA00004141"/>
    </source>
</evidence>
<gene>
    <name evidence="8" type="ORF">Sphch_3228</name>
</gene>
<evidence type="ECO:0000256" key="6">
    <source>
        <dbReference type="SAM" id="Phobius"/>
    </source>
</evidence>
<reference evidence="8 9" key="1">
    <citation type="submission" date="2011-05" db="EMBL/GenBank/DDBJ databases">
        <title>Complete sequence of chromosome 2 of Sphingobium chlorophenolicum L-1.</title>
        <authorList>
            <consortium name="US DOE Joint Genome Institute"/>
            <person name="Lucas S."/>
            <person name="Han J."/>
            <person name="Lapidus A."/>
            <person name="Cheng J.-F."/>
            <person name="Goodwin L."/>
            <person name="Pitluck S."/>
            <person name="Peters L."/>
            <person name="Daligault H."/>
            <person name="Han C."/>
            <person name="Tapia R."/>
            <person name="Land M."/>
            <person name="Hauser L."/>
            <person name="Kyrpides N."/>
            <person name="Ivanova N."/>
            <person name="Pagani I."/>
            <person name="Turner P."/>
            <person name="Copley S."/>
            <person name="Woyke T."/>
        </authorList>
    </citation>
    <scope>NUCLEOTIDE SEQUENCE [LARGE SCALE GENOMIC DNA]</scope>
    <source>
        <strain evidence="8 9">L-1</strain>
    </source>
</reference>
<evidence type="ECO:0000256" key="3">
    <source>
        <dbReference type="ARBA" id="ARBA00022692"/>
    </source>
</evidence>
<evidence type="ECO:0000313" key="8">
    <source>
        <dbReference type="EMBL" id="AEG50838.1"/>
    </source>
</evidence>
<dbReference type="InterPro" id="IPR044770">
    <property type="entry name" value="MFS_spinster-like"/>
</dbReference>
<keyword evidence="4 6" id="KW-1133">Transmembrane helix</keyword>
<feature type="transmembrane region" description="Helical" evidence="6">
    <location>
        <begin position="412"/>
        <end position="431"/>
    </location>
</feature>
<dbReference type="InterPro" id="IPR011701">
    <property type="entry name" value="MFS"/>
</dbReference>
<keyword evidence="9" id="KW-1185">Reference proteome</keyword>
<dbReference type="SUPFAM" id="SSF103473">
    <property type="entry name" value="MFS general substrate transporter"/>
    <property type="match status" value="1"/>
</dbReference>
<feature type="transmembrane region" description="Helical" evidence="6">
    <location>
        <begin position="282"/>
        <end position="303"/>
    </location>
</feature>
<dbReference type="GO" id="GO:0016020">
    <property type="term" value="C:membrane"/>
    <property type="evidence" value="ECO:0007669"/>
    <property type="project" value="UniProtKB-SubCell"/>
</dbReference>
<proteinExistence type="predicted"/>
<feature type="transmembrane region" description="Helical" evidence="6">
    <location>
        <begin position="375"/>
        <end position="397"/>
    </location>
</feature>
<evidence type="ECO:0000313" key="9">
    <source>
        <dbReference type="Proteomes" id="UP000007150"/>
    </source>
</evidence>